<feature type="region of interest" description="Disordered" evidence="1">
    <location>
        <begin position="1"/>
        <end position="77"/>
    </location>
</feature>
<sequence length="178" mass="20568">MSFTDTLKKSLGFEETEDNKNKPKNEFSIFLDDIRDALKPKGNPNNKQQYRQEPQKQYGQTPRPTPTPSPKPKARPTPVYDEYEVIIPDQSYYEIILIRPKTIDDINYVVDQVIEEQNPVILDLSFLEKESAPNYKLATDKIKQMRSKFGAQALLLSRTEDKNLIIISPRKVKVLNKG</sequence>
<evidence type="ECO:0000256" key="1">
    <source>
        <dbReference type="SAM" id="MobiDB-lite"/>
    </source>
</evidence>
<gene>
    <name evidence="2" type="primary">sepF</name>
    <name evidence="2" type="ORF">MBBTH_09530</name>
</gene>
<evidence type="ECO:0000313" key="3">
    <source>
        <dbReference type="Proteomes" id="UP000251717"/>
    </source>
</evidence>
<organism evidence="2 3">
    <name type="scientific">Methanobrevibacter thaueri</name>
    <dbReference type="NCBI Taxonomy" id="190975"/>
    <lineage>
        <taxon>Archaea</taxon>
        <taxon>Methanobacteriati</taxon>
        <taxon>Methanobacteriota</taxon>
        <taxon>Methanomada group</taxon>
        <taxon>Methanobacteria</taxon>
        <taxon>Methanobacteriales</taxon>
        <taxon>Methanobacteriaceae</taxon>
        <taxon>Methanobrevibacter</taxon>
    </lineage>
</organism>
<keyword evidence="2" id="KW-0132">Cell division</keyword>
<reference evidence="2 3" key="1">
    <citation type="submission" date="2017-03" db="EMBL/GenBank/DDBJ databases">
        <title>Genome sequence of Methanobrevibacter thaueri.</title>
        <authorList>
            <person name="Poehlein A."/>
            <person name="Seedorf H."/>
            <person name="Daniel R."/>
        </authorList>
    </citation>
    <scope>NUCLEOTIDE SEQUENCE [LARGE SCALE GENOMIC DNA]</scope>
    <source>
        <strain evidence="2 3">DSM 11995</strain>
    </source>
</reference>
<dbReference type="Proteomes" id="UP000251717">
    <property type="component" value="Unassembled WGS sequence"/>
</dbReference>
<dbReference type="Gene3D" id="3.30.110.150">
    <property type="entry name" value="SepF-like protein"/>
    <property type="match status" value="1"/>
</dbReference>
<dbReference type="InterPro" id="IPR038594">
    <property type="entry name" value="SepF-like_sf"/>
</dbReference>
<keyword evidence="2" id="KW-0131">Cell cycle</keyword>
<protein>
    <submittedName>
        <fullName evidence="2">Cell division protein SepF</fullName>
    </submittedName>
</protein>
<dbReference type="GO" id="GO:0051301">
    <property type="term" value="P:cell division"/>
    <property type="evidence" value="ECO:0007669"/>
    <property type="project" value="UniProtKB-KW"/>
</dbReference>
<proteinExistence type="predicted"/>
<dbReference type="Pfam" id="PF04472">
    <property type="entry name" value="SepF"/>
    <property type="match status" value="1"/>
</dbReference>
<comment type="caution">
    <text evidence="2">The sequence shown here is derived from an EMBL/GenBank/DDBJ whole genome shotgun (WGS) entry which is preliminary data.</text>
</comment>
<accession>A0A315XNE9</accession>
<keyword evidence="3" id="KW-1185">Reference proteome</keyword>
<dbReference type="InterPro" id="IPR007561">
    <property type="entry name" value="Cell_div_SepF/SepF-rel"/>
</dbReference>
<dbReference type="OrthoDB" id="74755at2157"/>
<dbReference type="RefSeq" id="WP_116591912.1">
    <property type="nucleotide sequence ID" value="NZ_MZGS01000020.1"/>
</dbReference>
<dbReference type="EMBL" id="MZGS01000020">
    <property type="protein sequence ID" value="PWB87388.1"/>
    <property type="molecule type" value="Genomic_DNA"/>
</dbReference>
<evidence type="ECO:0000313" key="2">
    <source>
        <dbReference type="EMBL" id="PWB87388.1"/>
    </source>
</evidence>
<feature type="compositionally biased region" description="Basic and acidic residues" evidence="1">
    <location>
        <begin position="1"/>
        <end position="25"/>
    </location>
</feature>
<dbReference type="AlphaFoldDB" id="A0A315XNE9"/>
<name>A0A315XNE9_9EURY</name>
<feature type="compositionally biased region" description="Polar residues" evidence="1">
    <location>
        <begin position="43"/>
        <end position="60"/>
    </location>
</feature>